<feature type="region of interest" description="Disordered" evidence="1">
    <location>
        <begin position="225"/>
        <end position="278"/>
    </location>
</feature>
<dbReference type="AlphaFoldDB" id="A0AAE1ED19"/>
<accession>A0AAE1ED19</accession>
<dbReference type="Proteomes" id="UP001283361">
    <property type="component" value="Unassembled WGS sequence"/>
</dbReference>
<feature type="region of interest" description="Disordered" evidence="1">
    <location>
        <begin position="1"/>
        <end position="57"/>
    </location>
</feature>
<sequence>MPSRGELRPRHSQRVAAPQVSARRPRTSPGFLPARSRPDSVQQAVTAEDQPVPDDEEEEHFELLEYEWPDLPPIPSMKDAVSRSRVSKGISYLLPVDKGRNSINNRFRTDLRAMFQEPYASDDLQYDDNRVKLSAKVHFLSNSADTRWSPQLLRTIPTQLNADSDAVRKLYVHSAPSGGRGRVGIDPGKLRKRSNLYLPVKASKAQVSPEIVKLREEAAAIIKQGLTYDEDGNPELTTNQRKPGGSQSGAFPSLNHQNPQNQGHHADNGNWNESLENNCPESHAPGFLSTFGGGGLHDSLGTSVLNAKLQNMRAQHQSFCSYNELRSAQPPKPVIPKEIESPFLSPDLNQSIWEWLHYGESMSEFDYFLSVCG</sequence>
<evidence type="ECO:0000313" key="2">
    <source>
        <dbReference type="EMBL" id="KAK3802215.1"/>
    </source>
</evidence>
<dbReference type="EMBL" id="JAWDGP010000260">
    <property type="protein sequence ID" value="KAK3802215.1"/>
    <property type="molecule type" value="Genomic_DNA"/>
</dbReference>
<evidence type="ECO:0000256" key="1">
    <source>
        <dbReference type="SAM" id="MobiDB-lite"/>
    </source>
</evidence>
<name>A0AAE1ED19_9GAST</name>
<comment type="caution">
    <text evidence="2">The sequence shown here is derived from an EMBL/GenBank/DDBJ whole genome shotgun (WGS) entry which is preliminary data.</text>
</comment>
<reference evidence="2" key="1">
    <citation type="journal article" date="2023" name="G3 (Bethesda)">
        <title>A reference genome for the long-term kleptoplast-retaining sea slug Elysia crispata morphotype clarki.</title>
        <authorList>
            <person name="Eastman K.E."/>
            <person name="Pendleton A.L."/>
            <person name="Shaikh M.A."/>
            <person name="Suttiyut T."/>
            <person name="Ogas R."/>
            <person name="Tomko P."/>
            <person name="Gavelis G."/>
            <person name="Widhalm J.R."/>
            <person name="Wisecaver J.H."/>
        </authorList>
    </citation>
    <scope>NUCLEOTIDE SEQUENCE</scope>
    <source>
        <strain evidence="2">ECLA1</strain>
    </source>
</reference>
<keyword evidence="3" id="KW-1185">Reference proteome</keyword>
<feature type="compositionally biased region" description="Polar residues" evidence="1">
    <location>
        <begin position="248"/>
        <end position="278"/>
    </location>
</feature>
<protein>
    <submittedName>
        <fullName evidence="2">Uncharacterized protein</fullName>
    </submittedName>
</protein>
<evidence type="ECO:0000313" key="3">
    <source>
        <dbReference type="Proteomes" id="UP001283361"/>
    </source>
</evidence>
<proteinExistence type="predicted"/>
<organism evidence="2 3">
    <name type="scientific">Elysia crispata</name>
    <name type="common">lettuce slug</name>
    <dbReference type="NCBI Taxonomy" id="231223"/>
    <lineage>
        <taxon>Eukaryota</taxon>
        <taxon>Metazoa</taxon>
        <taxon>Spiralia</taxon>
        <taxon>Lophotrochozoa</taxon>
        <taxon>Mollusca</taxon>
        <taxon>Gastropoda</taxon>
        <taxon>Heterobranchia</taxon>
        <taxon>Euthyneura</taxon>
        <taxon>Panpulmonata</taxon>
        <taxon>Sacoglossa</taxon>
        <taxon>Placobranchoidea</taxon>
        <taxon>Plakobranchidae</taxon>
        <taxon>Elysia</taxon>
    </lineage>
</organism>
<gene>
    <name evidence="2" type="ORF">RRG08_004505</name>
</gene>